<evidence type="ECO:0000259" key="12">
    <source>
        <dbReference type="PROSITE" id="PS50135"/>
    </source>
</evidence>
<dbReference type="Proteomes" id="UP001187471">
    <property type="component" value="Unassembled WGS sequence"/>
</dbReference>
<evidence type="ECO:0008006" key="17">
    <source>
        <dbReference type="Google" id="ProtNLM"/>
    </source>
</evidence>
<keyword evidence="1" id="KW-0217">Developmental protein</keyword>
<keyword evidence="2" id="KW-0479">Metal-binding</keyword>
<dbReference type="Pfam" id="PF00569">
    <property type="entry name" value="ZZ"/>
    <property type="match status" value="1"/>
</dbReference>
<name>A0AA88RSQ2_9ASTE</name>
<evidence type="ECO:0000259" key="11">
    <source>
        <dbReference type="PROSITE" id="PS50090"/>
    </source>
</evidence>
<evidence type="ECO:0000256" key="10">
    <source>
        <dbReference type="SAM" id="MobiDB-lite"/>
    </source>
</evidence>
<evidence type="ECO:0000313" key="16">
    <source>
        <dbReference type="Proteomes" id="UP001187471"/>
    </source>
</evidence>
<dbReference type="InterPro" id="IPR043145">
    <property type="entry name" value="Znf_ZZ_sf"/>
</dbReference>
<protein>
    <recommendedName>
        <fullName evidence="17">SWI/SNF complex subunit SWI3D</fullName>
    </recommendedName>
</protein>
<keyword evidence="8" id="KW-0539">Nucleus</keyword>
<dbReference type="GO" id="GO:0003677">
    <property type="term" value="F:DNA binding"/>
    <property type="evidence" value="ECO:0007669"/>
    <property type="project" value="UniProtKB-KW"/>
</dbReference>
<evidence type="ECO:0000259" key="13">
    <source>
        <dbReference type="PROSITE" id="PS50934"/>
    </source>
</evidence>
<dbReference type="Gene3D" id="1.10.10.60">
    <property type="entry name" value="Homeodomain-like"/>
    <property type="match status" value="1"/>
</dbReference>
<dbReference type="InterPro" id="IPR000433">
    <property type="entry name" value="Znf_ZZ"/>
</dbReference>
<keyword evidence="3 9" id="KW-0863">Zinc-finger</keyword>
<feature type="compositionally biased region" description="Polar residues" evidence="10">
    <location>
        <begin position="49"/>
        <end position="67"/>
    </location>
</feature>
<dbReference type="InterPro" id="IPR009057">
    <property type="entry name" value="Homeodomain-like_sf"/>
</dbReference>
<feature type="compositionally biased region" description="Basic and acidic residues" evidence="10">
    <location>
        <begin position="452"/>
        <end position="465"/>
    </location>
</feature>
<evidence type="ECO:0000256" key="3">
    <source>
        <dbReference type="ARBA" id="ARBA00022771"/>
    </source>
</evidence>
<reference evidence="15" key="1">
    <citation type="submission" date="2022-12" db="EMBL/GenBank/DDBJ databases">
        <title>Draft genome assemblies for two species of Escallonia (Escalloniales).</title>
        <authorList>
            <person name="Chanderbali A."/>
            <person name="Dervinis C."/>
            <person name="Anghel I."/>
            <person name="Soltis D."/>
            <person name="Soltis P."/>
            <person name="Zapata F."/>
        </authorList>
    </citation>
    <scope>NUCLEOTIDE SEQUENCE</scope>
    <source>
        <strain evidence="15">UCBG92.1500</strain>
        <tissue evidence="15">Leaf</tissue>
    </source>
</reference>
<dbReference type="AlphaFoldDB" id="A0AA88RSQ2"/>
<keyword evidence="5" id="KW-0805">Transcription regulation</keyword>
<dbReference type="PROSITE" id="PS50135">
    <property type="entry name" value="ZF_ZZ_2"/>
    <property type="match status" value="1"/>
</dbReference>
<dbReference type="SMART" id="SM00717">
    <property type="entry name" value="SANT"/>
    <property type="match status" value="1"/>
</dbReference>
<feature type="domain" description="SWIRM" evidence="13">
    <location>
        <begin position="165"/>
        <end position="262"/>
    </location>
</feature>
<feature type="domain" description="SANT" evidence="14">
    <location>
        <begin position="382"/>
        <end position="433"/>
    </location>
</feature>
<dbReference type="Gene3D" id="3.30.60.90">
    <property type="match status" value="1"/>
</dbReference>
<dbReference type="InterPro" id="IPR036388">
    <property type="entry name" value="WH-like_DNA-bd_sf"/>
</dbReference>
<feature type="domain" description="ZZ-type" evidence="12">
    <location>
        <begin position="325"/>
        <end position="379"/>
    </location>
</feature>
<sequence>MEEMRSDTGTVPPATSAVTETPTKVQADTAAAEPPSSRRRGGGQKRKAQSISGGNTFNNHSASASSKRQAREKLNTVPFPQIHHNGPCTRARQQPASFLDDAVVKSEVEALRLPESRGGEAVKAEEESIEDWEALEAKVEAQYDAIRSRDVNAHVVPIPAEFKLVSLSPAVGWFSWTKVHPLEERVLPSFFDGKSEKRSPEIYMEIRNWIMNRFHANLNTQIGVKDLSELSVGELDARQEVMEFLNYWGLINYHPFPSTDSAILSADVDKEASMGSLVEKLYRFEMEQSSAPVASKTNAAAPTVPSRLFPESAFAEDATRSEGPAVEYHCNSCSADCSRKRYHCQKQADYDLCTECFTSGKFDSDMSPSDFILMEPAEAAGASGGKWTDQETLLLLEALELFSENWNEIAEHVATKTKAQCILHFVQMPIEDTFLDCDEDMDTSIKNSADPDSTKDDASAPKDAPETTEPIDEVSDKPSSPSMEISKLVDASEAKKILEPEDVSEPKVNEEIGENCALKALREAFEAVGSLPLPEEQFSFAEAGNPVMALAAFLVRLGEPNTITASACTSVKSTLGNASGVQLAARHCFLLEEPRDDKNKPFNSERFVILIVA</sequence>
<organism evidence="15 16">
    <name type="scientific">Escallonia rubra</name>
    <dbReference type="NCBI Taxonomy" id="112253"/>
    <lineage>
        <taxon>Eukaryota</taxon>
        <taxon>Viridiplantae</taxon>
        <taxon>Streptophyta</taxon>
        <taxon>Embryophyta</taxon>
        <taxon>Tracheophyta</taxon>
        <taxon>Spermatophyta</taxon>
        <taxon>Magnoliopsida</taxon>
        <taxon>eudicotyledons</taxon>
        <taxon>Gunneridae</taxon>
        <taxon>Pentapetalae</taxon>
        <taxon>asterids</taxon>
        <taxon>campanulids</taxon>
        <taxon>Escalloniales</taxon>
        <taxon>Escalloniaceae</taxon>
        <taxon>Escallonia</taxon>
    </lineage>
</organism>
<evidence type="ECO:0000256" key="6">
    <source>
        <dbReference type="ARBA" id="ARBA00023125"/>
    </source>
</evidence>
<dbReference type="PROSITE" id="PS50934">
    <property type="entry name" value="SWIRM"/>
    <property type="match status" value="1"/>
</dbReference>
<dbReference type="GO" id="GO:0005634">
    <property type="term" value="C:nucleus"/>
    <property type="evidence" value="ECO:0007669"/>
    <property type="project" value="UniProtKB-ARBA"/>
</dbReference>
<dbReference type="SUPFAM" id="SSF46689">
    <property type="entry name" value="Homeodomain-like"/>
    <property type="match status" value="2"/>
</dbReference>
<evidence type="ECO:0000256" key="1">
    <source>
        <dbReference type="ARBA" id="ARBA00022473"/>
    </source>
</evidence>
<feature type="compositionally biased region" description="Basic residues" evidence="10">
    <location>
        <begin position="37"/>
        <end position="48"/>
    </location>
</feature>
<dbReference type="InterPro" id="IPR017884">
    <property type="entry name" value="SANT_dom"/>
</dbReference>
<keyword evidence="4" id="KW-0862">Zinc</keyword>
<evidence type="ECO:0000256" key="9">
    <source>
        <dbReference type="PROSITE-ProRule" id="PRU00228"/>
    </source>
</evidence>
<dbReference type="SUPFAM" id="SSF57850">
    <property type="entry name" value="RING/U-box"/>
    <property type="match status" value="1"/>
</dbReference>
<dbReference type="GO" id="GO:0008270">
    <property type="term" value="F:zinc ion binding"/>
    <property type="evidence" value="ECO:0007669"/>
    <property type="project" value="UniProtKB-KW"/>
</dbReference>
<dbReference type="FunFam" id="1.10.10.60:FF:000014">
    <property type="entry name" value="SWI/SNF complex subunit SMARCC2 isoform C"/>
    <property type="match status" value="1"/>
</dbReference>
<dbReference type="PROSITE" id="PS01357">
    <property type="entry name" value="ZF_ZZ_1"/>
    <property type="match status" value="1"/>
</dbReference>
<evidence type="ECO:0000256" key="7">
    <source>
        <dbReference type="ARBA" id="ARBA00023163"/>
    </source>
</evidence>
<feature type="region of interest" description="Disordered" evidence="10">
    <location>
        <begin position="444"/>
        <end position="485"/>
    </location>
</feature>
<dbReference type="InterPro" id="IPR001005">
    <property type="entry name" value="SANT/Myb"/>
</dbReference>
<evidence type="ECO:0000256" key="8">
    <source>
        <dbReference type="ARBA" id="ARBA00023242"/>
    </source>
</evidence>
<dbReference type="CDD" id="cd00167">
    <property type="entry name" value="SANT"/>
    <property type="match status" value="1"/>
</dbReference>
<evidence type="ECO:0000256" key="2">
    <source>
        <dbReference type="ARBA" id="ARBA00022723"/>
    </source>
</evidence>
<evidence type="ECO:0000256" key="4">
    <source>
        <dbReference type="ARBA" id="ARBA00022833"/>
    </source>
</evidence>
<dbReference type="InterPro" id="IPR007526">
    <property type="entry name" value="SWIRM"/>
</dbReference>
<dbReference type="PROSITE" id="PS50090">
    <property type="entry name" value="MYB_LIKE"/>
    <property type="match status" value="1"/>
</dbReference>
<dbReference type="InterPro" id="IPR041984">
    <property type="entry name" value="Rsc8/Ssr1/Ssr2_ZZ"/>
</dbReference>
<gene>
    <name evidence="15" type="ORF">RJ640_016426</name>
</gene>
<dbReference type="Gene3D" id="1.10.10.10">
    <property type="entry name" value="Winged helix-like DNA-binding domain superfamily/Winged helix DNA-binding domain"/>
    <property type="match status" value="1"/>
</dbReference>
<dbReference type="PANTHER" id="PTHR12802:SF41">
    <property type="entry name" value="BRAHMA ASSOCIATED PROTEIN 155 KDA"/>
    <property type="match status" value="1"/>
</dbReference>
<dbReference type="PROSITE" id="PS51293">
    <property type="entry name" value="SANT"/>
    <property type="match status" value="1"/>
</dbReference>
<feature type="domain" description="Myb-like" evidence="11">
    <location>
        <begin position="379"/>
        <end position="429"/>
    </location>
</feature>
<comment type="caution">
    <text evidence="15">The sequence shown here is derived from an EMBL/GenBank/DDBJ whole genome shotgun (WGS) entry which is preliminary data.</text>
</comment>
<feature type="compositionally biased region" description="Polar residues" evidence="10">
    <location>
        <begin position="16"/>
        <end position="26"/>
    </location>
</feature>
<dbReference type="Pfam" id="PF00249">
    <property type="entry name" value="Myb_DNA-binding"/>
    <property type="match status" value="1"/>
</dbReference>
<dbReference type="PANTHER" id="PTHR12802">
    <property type="entry name" value="SWI/SNF COMPLEX-RELATED"/>
    <property type="match status" value="1"/>
</dbReference>
<dbReference type="SMART" id="SM00291">
    <property type="entry name" value="ZnF_ZZ"/>
    <property type="match status" value="1"/>
</dbReference>
<dbReference type="CDD" id="cd02336">
    <property type="entry name" value="ZZ_RSC8"/>
    <property type="match status" value="1"/>
</dbReference>
<accession>A0AA88RSQ2</accession>
<evidence type="ECO:0000259" key="14">
    <source>
        <dbReference type="PROSITE" id="PS51293"/>
    </source>
</evidence>
<keyword evidence="7" id="KW-0804">Transcription</keyword>
<proteinExistence type="predicted"/>
<evidence type="ECO:0000313" key="15">
    <source>
        <dbReference type="EMBL" id="KAK2988566.1"/>
    </source>
</evidence>
<keyword evidence="6" id="KW-0238">DNA-binding</keyword>
<dbReference type="EMBL" id="JAVXUO010000851">
    <property type="protein sequence ID" value="KAK2988566.1"/>
    <property type="molecule type" value="Genomic_DNA"/>
</dbReference>
<evidence type="ECO:0000256" key="5">
    <source>
        <dbReference type="ARBA" id="ARBA00023015"/>
    </source>
</evidence>
<feature type="region of interest" description="Disordered" evidence="10">
    <location>
        <begin position="1"/>
        <end position="71"/>
    </location>
</feature>
<dbReference type="Pfam" id="PF04433">
    <property type="entry name" value="SWIRM"/>
    <property type="match status" value="1"/>
</dbReference>
<keyword evidence="16" id="KW-1185">Reference proteome</keyword>